<name>C7Z0K3_FUSV7</name>
<feature type="chain" id="PRO_5002987775" evidence="1">
    <location>
        <begin position="19"/>
        <end position="127"/>
    </location>
</feature>
<dbReference type="RefSeq" id="XP_003048108.1">
    <property type="nucleotide sequence ID" value="XM_003048062.1"/>
</dbReference>
<evidence type="ECO:0000256" key="1">
    <source>
        <dbReference type="SAM" id="SignalP"/>
    </source>
</evidence>
<dbReference type="InParanoid" id="C7Z0K3"/>
<accession>C7Z0K3</accession>
<dbReference type="Proteomes" id="UP000005206">
    <property type="component" value="Chromosome 5"/>
</dbReference>
<protein>
    <submittedName>
        <fullName evidence="2">Uncharacterized protein</fullName>
    </submittedName>
</protein>
<sequence>MKVPFAALGLLLISAAQALPLPKTDKTAPISKTVHKRAVYGLWNGFPHIGKSDDVLLGLMFDLGRKVQPHPKMQAHRCTAVSHWHDKENDRFESNSWALSPHELRIFDEIVKQDNQPATVGKPVHIV</sequence>
<dbReference type="OrthoDB" id="5020238at2759"/>
<keyword evidence="3" id="KW-1185">Reference proteome</keyword>
<dbReference type="VEuPathDB" id="FungiDB:NECHADRAFT_122552"/>
<dbReference type="HOGENOM" id="CLU_1971115_0_0_1"/>
<evidence type="ECO:0000313" key="3">
    <source>
        <dbReference type="Proteomes" id="UP000005206"/>
    </source>
</evidence>
<dbReference type="AlphaFoldDB" id="C7Z0K3"/>
<gene>
    <name evidence="2" type="ORF">NECHADRAFT_122552</name>
</gene>
<feature type="signal peptide" evidence="1">
    <location>
        <begin position="1"/>
        <end position="18"/>
    </location>
</feature>
<reference evidence="2 3" key="1">
    <citation type="journal article" date="2009" name="PLoS Genet.">
        <title>The genome of Nectria haematococca: contribution of supernumerary chromosomes to gene expansion.</title>
        <authorList>
            <person name="Coleman J.J."/>
            <person name="Rounsley S.D."/>
            <person name="Rodriguez-Carres M."/>
            <person name="Kuo A."/>
            <person name="Wasmann C.C."/>
            <person name="Grimwood J."/>
            <person name="Schmutz J."/>
            <person name="Taga M."/>
            <person name="White G.J."/>
            <person name="Zhou S."/>
            <person name="Schwartz D.C."/>
            <person name="Freitag M."/>
            <person name="Ma L.J."/>
            <person name="Danchin E.G."/>
            <person name="Henrissat B."/>
            <person name="Coutinho P.M."/>
            <person name="Nelson D.R."/>
            <person name="Straney D."/>
            <person name="Napoli C.A."/>
            <person name="Barker B.M."/>
            <person name="Gribskov M."/>
            <person name="Rep M."/>
            <person name="Kroken S."/>
            <person name="Molnar I."/>
            <person name="Rensing C."/>
            <person name="Kennell J.C."/>
            <person name="Zamora J."/>
            <person name="Farman M.L."/>
            <person name="Selker E.U."/>
            <person name="Salamov A."/>
            <person name="Shapiro H."/>
            <person name="Pangilinan J."/>
            <person name="Lindquist E."/>
            <person name="Lamers C."/>
            <person name="Grigoriev I.V."/>
            <person name="Geiser D.M."/>
            <person name="Covert S.F."/>
            <person name="Temporini E."/>
            <person name="Vanetten H.D."/>
        </authorList>
    </citation>
    <scope>NUCLEOTIDE SEQUENCE [LARGE SCALE GENOMIC DNA]</scope>
    <source>
        <strain evidence="3">ATCC MYA-4622 / CBS 123669 / FGSC 9596 / NRRL 45880 / 77-13-4</strain>
    </source>
</reference>
<organism evidence="2 3">
    <name type="scientific">Fusarium vanettenii (strain ATCC MYA-4622 / CBS 123669 / FGSC 9596 / NRRL 45880 / 77-13-4)</name>
    <name type="common">Fusarium solani subsp. pisi</name>
    <dbReference type="NCBI Taxonomy" id="660122"/>
    <lineage>
        <taxon>Eukaryota</taxon>
        <taxon>Fungi</taxon>
        <taxon>Dikarya</taxon>
        <taxon>Ascomycota</taxon>
        <taxon>Pezizomycotina</taxon>
        <taxon>Sordariomycetes</taxon>
        <taxon>Hypocreomycetidae</taxon>
        <taxon>Hypocreales</taxon>
        <taxon>Nectriaceae</taxon>
        <taxon>Fusarium</taxon>
        <taxon>Fusarium solani species complex</taxon>
        <taxon>Fusarium vanettenii</taxon>
    </lineage>
</organism>
<dbReference type="GeneID" id="9667280"/>
<proteinExistence type="predicted"/>
<dbReference type="EMBL" id="GG698905">
    <property type="protein sequence ID" value="EEU42395.1"/>
    <property type="molecule type" value="Genomic_DNA"/>
</dbReference>
<evidence type="ECO:0000313" key="2">
    <source>
        <dbReference type="EMBL" id="EEU42395.1"/>
    </source>
</evidence>
<keyword evidence="1" id="KW-0732">Signal</keyword>
<dbReference type="KEGG" id="nhe:NECHADRAFT_122552"/>